<protein>
    <recommendedName>
        <fullName evidence="3">Nucleoside 2-deoxyribosyltransferase</fullName>
    </recommendedName>
</protein>
<dbReference type="Proteomes" id="UP000198814">
    <property type="component" value="Unassembled WGS sequence"/>
</dbReference>
<dbReference type="RefSeq" id="WP_218131689.1">
    <property type="nucleotide sequence ID" value="NZ_FNOE01000046.1"/>
</dbReference>
<proteinExistence type="predicted"/>
<evidence type="ECO:0000313" key="2">
    <source>
        <dbReference type="Proteomes" id="UP000198814"/>
    </source>
</evidence>
<sequence>MMPFSAEFNPVYAALHQATTSIGFSCVRADDIWEHHAIIQDIVNIIARAKVVVCDCSGKNPNVFYEAGIAHAIGKEVILITQSEHDIPFDLRHLRHIRYLPNGEGLAELSTSLQAKLRSIRGW</sequence>
<evidence type="ECO:0008006" key="3">
    <source>
        <dbReference type="Google" id="ProtNLM"/>
    </source>
</evidence>
<name>A0A1H8V485_9PROT</name>
<gene>
    <name evidence="1" type="ORF">SAMN05216333_1455</name>
</gene>
<reference evidence="2" key="1">
    <citation type="submission" date="2016-10" db="EMBL/GenBank/DDBJ databases">
        <authorList>
            <person name="Varghese N."/>
            <person name="Submissions S."/>
        </authorList>
    </citation>
    <scope>NUCLEOTIDE SEQUENCE [LARGE SCALE GENOMIC DNA]</scope>
    <source>
        <strain evidence="2">Nm76</strain>
    </source>
</reference>
<dbReference type="SUPFAM" id="SSF52309">
    <property type="entry name" value="N-(deoxy)ribosyltransferase-like"/>
    <property type="match status" value="1"/>
</dbReference>
<dbReference type="STRING" id="42354.SAMN05216333_1455"/>
<evidence type="ECO:0000313" key="1">
    <source>
        <dbReference type="EMBL" id="SEP10037.1"/>
    </source>
</evidence>
<organism evidence="1 2">
    <name type="scientific">Nitrosomonas oligotropha</name>
    <dbReference type="NCBI Taxonomy" id="42354"/>
    <lineage>
        <taxon>Bacteria</taxon>
        <taxon>Pseudomonadati</taxon>
        <taxon>Pseudomonadota</taxon>
        <taxon>Betaproteobacteria</taxon>
        <taxon>Nitrosomonadales</taxon>
        <taxon>Nitrosomonadaceae</taxon>
        <taxon>Nitrosomonas</taxon>
    </lineage>
</organism>
<accession>A0A1H8V485</accession>
<keyword evidence="2" id="KW-1185">Reference proteome</keyword>
<dbReference type="Gene3D" id="3.40.50.450">
    <property type="match status" value="1"/>
</dbReference>
<dbReference type="EMBL" id="FODO01000045">
    <property type="protein sequence ID" value="SEP10037.1"/>
    <property type="molecule type" value="Genomic_DNA"/>
</dbReference>
<dbReference type="AlphaFoldDB" id="A0A1H8V485"/>